<protein>
    <submittedName>
        <fullName evidence="11">Cadherin-23</fullName>
    </submittedName>
</protein>
<dbReference type="SMART" id="SM00112">
    <property type="entry name" value="CA"/>
    <property type="match status" value="10"/>
</dbReference>
<dbReference type="PRINTS" id="PR00205">
    <property type="entry name" value="CADHERIN"/>
</dbReference>
<feature type="domain" description="Cadherin" evidence="10">
    <location>
        <begin position="891"/>
        <end position="967"/>
    </location>
</feature>
<dbReference type="GO" id="GO:0005509">
    <property type="term" value="F:calcium ion binding"/>
    <property type="evidence" value="ECO:0007669"/>
    <property type="project" value="UniProtKB-UniRule"/>
</dbReference>
<dbReference type="PROSITE" id="PS00232">
    <property type="entry name" value="CADHERIN_1"/>
    <property type="match status" value="3"/>
</dbReference>
<feature type="domain" description="Cadherin" evidence="10">
    <location>
        <begin position="737"/>
        <end position="843"/>
    </location>
</feature>
<dbReference type="CDD" id="cd11304">
    <property type="entry name" value="Cadherin_repeat"/>
    <property type="match status" value="8"/>
</dbReference>
<feature type="region of interest" description="Disordered" evidence="8">
    <location>
        <begin position="1129"/>
        <end position="1159"/>
    </location>
</feature>
<feature type="transmembrane region" description="Helical" evidence="9">
    <location>
        <begin position="1532"/>
        <end position="1554"/>
    </location>
</feature>
<gene>
    <name evidence="11" type="ORF">CGI_10011528</name>
</gene>
<evidence type="ECO:0000256" key="2">
    <source>
        <dbReference type="ARBA" id="ARBA00022692"/>
    </source>
</evidence>
<feature type="compositionally biased region" description="Basic and acidic residues" evidence="8">
    <location>
        <begin position="1131"/>
        <end position="1140"/>
    </location>
</feature>
<keyword evidence="4" id="KW-0106">Calcium</keyword>
<dbReference type="PANTHER" id="PTHR24026">
    <property type="entry name" value="FAT ATYPICAL CADHERIN-RELATED"/>
    <property type="match status" value="1"/>
</dbReference>
<evidence type="ECO:0000256" key="1">
    <source>
        <dbReference type="ARBA" id="ARBA00004370"/>
    </source>
</evidence>
<keyword evidence="2 9" id="KW-0812">Transmembrane</keyword>
<proteinExistence type="predicted"/>
<dbReference type="InterPro" id="IPR020894">
    <property type="entry name" value="Cadherin_CS"/>
</dbReference>
<feature type="region of interest" description="Disordered" evidence="8">
    <location>
        <begin position="1574"/>
        <end position="1595"/>
    </location>
</feature>
<sequence>MALESHLAFYCLGSQHGGNNLPVEHACNMVHWGDAELCRPGNSLSSLTLPNIKPDKNITEIDEGNSTMKIFTISASEENGGTVQIVAACQTNDITQSNYTLRFRAISNFTSLRSSEVEVSLIVLDINDTPPKFSQLTYILELEEDTPFSSILNASICADDPDSGQGGLVNYSLQASEITNATANKNSQTTKPFTITVQDENDNRPKFSKKQYEGSVKEIMRDITISIPGNIQVFDIDQNGYNNIKLTVLNRTDVVPSPDSVIYNGTVLLRLTSPLDYENEKYITFLIKAEDTNNPSFVNNSTVIVKINDTNDNDPVFQSRDNDLFLPENSCFNTTVGKIEATDIDSGNYGKIEYRLDRNSSCLDREKKDRYYLTVSAIDGGGRRTSLPITIYLNDTNDNRPKFRYNSYQIGLLENRKTFSDGKEDLEIQADDVDLSENKTISYKLLQNSPHFHINESTGKITITKEVDYENLTEANGYINLTIIASDHGKPQQSSSVQLTIQVKDLNDNRPEFRGKTYNASVCENAASGTNVTVVSATDADKTAPNNKYSYFIEKGGSDQFTLNGKTGEISVQVGANLDREIKSKYTLTVIAIDKGDPQNTGTTTVFISLTDENDTPPRWLNLPNTTTVKENTTEPAIFKCIGDDSDINHTLVYSIRIKEALDSNGNLVNLSLIKGKISINSTTGVVSVNNLDAEVAVTIRLTVTVNDTSTTKNDPNATSELIIKITDENDNPPVFQNALYTSVILENAPNNTFLVSVTATDIDISKKYTTIRYYIDDKQCPFSINPRTDNDTGVIHVDGSIKNKVGIYTLEVLAIDKGSPPMNSSVLLDIFILDENIHRPEFTVLPKNGIISINKIYVICTDSGFPPLSRITPELTIQITDVIDNPPEFLTNITKVGVKENQNGTILLTTVSAVEKDSTAVIEFKIKDGNYSSFFGINSSSGEISTTKPLDREIMNEITLVVEATDEIVVDKDSSIENRKHNFYATNISYTGALKNELKDKIIKANCGQLFCVHPNGTVVTNFVFSKKMKGQAKLQVAANDPAGNTTALLKFYIYDYSHVVAMHIIKKASEVDGIKLEILRTLVKFYVVDRETDEVLEASDVVTQFDDVNNDSLARVRNRYSIRSLSVQDGDREEDKNKSSCPGTERSSMNKDEEETEKYESVTLILDDVNDESPVFESPSYQILLPENFKVNSTVTNVDIRATDPDTGTAGQVFYSIMSSGQASNLYNGYFDISASNGDLVLKKELDYETLTFLQYTIIATVLFSVLCRKKCVFVSVGTSVLTVSAYDADGTAPNNEISYFIFSGGSDQFSMDGSSGVISVQHGAMLDTEIVPKYDITVIAIDRGNPQRTGTTNVTVDVLDVNDTPPRYLNLPNKIEVQENETEKVVFNVSCIDNDTDSELEYIIQVAEVCYIDRKANDSELVNFKNYFVIDKSTGVISSSPKVDAETVKRVVLNVTVVDIKTASTKLSQVLGYKCVFDKIEQFMDNNNNLKEHEGDSLKGLRDEFAVQAIGALTIKDPITNENKIKETYILVAVIVLLALILGIIIYFYIVSNTRFKRKLKAATIPTAEKNKDNLGQPYLPGSNIFSSTKNPLVDKDDEVKRRINDLVDRASLAGSENSLDYNEVEYAKRNRDNDNPVEEKEVTMDMYGDDDVIQNDSDDDLMLLKQAVKQHEKTAPVSHDMDCNDRFDVMNGKVNESYEIVESTDV</sequence>
<evidence type="ECO:0000256" key="7">
    <source>
        <dbReference type="ARBA" id="ARBA00023180"/>
    </source>
</evidence>
<name>K1PII6_MAGGI</name>
<feature type="domain" description="Cadherin" evidence="10">
    <location>
        <begin position="1280"/>
        <end position="1371"/>
    </location>
</feature>
<dbReference type="SUPFAM" id="SSF49313">
    <property type="entry name" value="Cadherin-like"/>
    <property type="match status" value="11"/>
</dbReference>
<dbReference type="FunFam" id="2.60.40.60:FF:000080">
    <property type="entry name" value="FAT atypical cadherin 1"/>
    <property type="match status" value="1"/>
</dbReference>
<feature type="domain" description="Cadherin" evidence="10">
    <location>
        <begin position="1372"/>
        <end position="1462"/>
    </location>
</feature>
<dbReference type="GO" id="GO:0005886">
    <property type="term" value="C:plasma membrane"/>
    <property type="evidence" value="ECO:0007669"/>
    <property type="project" value="UniProtKB-SubCell"/>
</dbReference>
<comment type="subcellular location">
    <subcellularLocation>
        <location evidence="1">Membrane</location>
    </subcellularLocation>
</comment>
<evidence type="ECO:0000256" key="8">
    <source>
        <dbReference type="SAM" id="MobiDB-lite"/>
    </source>
</evidence>
<feature type="domain" description="Cadherin" evidence="10">
    <location>
        <begin position="363"/>
        <end position="403"/>
    </location>
</feature>
<evidence type="ECO:0000256" key="6">
    <source>
        <dbReference type="ARBA" id="ARBA00023136"/>
    </source>
</evidence>
<dbReference type="PROSITE" id="PS50268">
    <property type="entry name" value="CADHERIN_2"/>
    <property type="match status" value="11"/>
</dbReference>
<evidence type="ECO:0000256" key="5">
    <source>
        <dbReference type="ARBA" id="ARBA00022989"/>
    </source>
</evidence>
<dbReference type="Pfam" id="PF00028">
    <property type="entry name" value="Cadherin"/>
    <property type="match status" value="6"/>
</dbReference>
<dbReference type="Gene3D" id="2.60.40.60">
    <property type="entry name" value="Cadherins"/>
    <property type="match status" value="13"/>
</dbReference>
<feature type="domain" description="Cadherin" evidence="10">
    <location>
        <begin position="134"/>
        <end position="317"/>
    </location>
</feature>
<feature type="domain" description="Cadherin" evidence="10">
    <location>
        <begin position="1179"/>
        <end position="1264"/>
    </location>
</feature>
<evidence type="ECO:0000256" key="9">
    <source>
        <dbReference type="SAM" id="Phobius"/>
    </source>
</evidence>
<feature type="domain" description="Cadherin" evidence="10">
    <location>
        <begin position="514"/>
        <end position="620"/>
    </location>
</feature>
<dbReference type="PANTHER" id="PTHR24026:SF126">
    <property type="entry name" value="PROTOCADHERIN FAT 4"/>
    <property type="match status" value="1"/>
</dbReference>
<dbReference type="HOGENOM" id="CLU_240597_0_0_1"/>
<keyword evidence="5 9" id="KW-1133">Transmembrane helix</keyword>
<evidence type="ECO:0000313" key="11">
    <source>
        <dbReference type="EMBL" id="EKC18684.1"/>
    </source>
</evidence>
<evidence type="ECO:0000256" key="4">
    <source>
        <dbReference type="ARBA" id="ARBA00022837"/>
    </source>
</evidence>
<feature type="domain" description="Cadherin" evidence="10">
    <location>
        <begin position="404"/>
        <end position="513"/>
    </location>
</feature>
<keyword evidence="7" id="KW-0325">Glycoprotein</keyword>
<feature type="domain" description="Cadherin" evidence="10">
    <location>
        <begin position="621"/>
        <end position="736"/>
    </location>
</feature>
<dbReference type="InterPro" id="IPR015919">
    <property type="entry name" value="Cadherin-like_sf"/>
</dbReference>
<organism evidence="11">
    <name type="scientific">Magallana gigas</name>
    <name type="common">Pacific oyster</name>
    <name type="synonym">Crassostrea gigas</name>
    <dbReference type="NCBI Taxonomy" id="29159"/>
    <lineage>
        <taxon>Eukaryota</taxon>
        <taxon>Metazoa</taxon>
        <taxon>Spiralia</taxon>
        <taxon>Lophotrochozoa</taxon>
        <taxon>Mollusca</taxon>
        <taxon>Bivalvia</taxon>
        <taxon>Autobranchia</taxon>
        <taxon>Pteriomorphia</taxon>
        <taxon>Ostreida</taxon>
        <taxon>Ostreoidea</taxon>
        <taxon>Ostreidae</taxon>
        <taxon>Magallana</taxon>
    </lineage>
</organism>
<feature type="domain" description="Cadherin" evidence="10">
    <location>
        <begin position="60"/>
        <end position="133"/>
    </location>
</feature>
<evidence type="ECO:0000259" key="10">
    <source>
        <dbReference type="PROSITE" id="PS50268"/>
    </source>
</evidence>
<dbReference type="FunFam" id="2.60.40.60:FF:000015">
    <property type="entry name" value="FAT atypical cadherin 1"/>
    <property type="match status" value="1"/>
</dbReference>
<dbReference type="EMBL" id="JH818772">
    <property type="protein sequence ID" value="EKC18684.1"/>
    <property type="molecule type" value="Genomic_DNA"/>
</dbReference>
<dbReference type="InParanoid" id="K1PII6"/>
<keyword evidence="3" id="KW-0677">Repeat</keyword>
<evidence type="ECO:0000256" key="3">
    <source>
        <dbReference type="ARBA" id="ARBA00022737"/>
    </source>
</evidence>
<accession>K1PII6</accession>
<dbReference type="GO" id="GO:0007156">
    <property type="term" value="P:homophilic cell adhesion via plasma membrane adhesion molecules"/>
    <property type="evidence" value="ECO:0007669"/>
    <property type="project" value="InterPro"/>
</dbReference>
<dbReference type="InterPro" id="IPR002126">
    <property type="entry name" value="Cadherin-like_dom"/>
</dbReference>
<reference evidence="11" key="1">
    <citation type="journal article" date="2012" name="Nature">
        <title>The oyster genome reveals stress adaptation and complexity of shell formation.</title>
        <authorList>
            <person name="Zhang G."/>
            <person name="Fang X."/>
            <person name="Guo X."/>
            <person name="Li L."/>
            <person name="Luo R."/>
            <person name="Xu F."/>
            <person name="Yang P."/>
            <person name="Zhang L."/>
            <person name="Wang X."/>
            <person name="Qi H."/>
            <person name="Xiong Z."/>
            <person name="Que H."/>
            <person name="Xie Y."/>
            <person name="Holland P.W."/>
            <person name="Paps J."/>
            <person name="Zhu Y."/>
            <person name="Wu F."/>
            <person name="Chen Y."/>
            <person name="Wang J."/>
            <person name="Peng C."/>
            <person name="Meng J."/>
            <person name="Yang L."/>
            <person name="Liu J."/>
            <person name="Wen B."/>
            <person name="Zhang N."/>
            <person name="Huang Z."/>
            <person name="Zhu Q."/>
            <person name="Feng Y."/>
            <person name="Mount A."/>
            <person name="Hedgecock D."/>
            <person name="Xu Z."/>
            <person name="Liu Y."/>
            <person name="Domazet-Loso T."/>
            <person name="Du Y."/>
            <person name="Sun X."/>
            <person name="Zhang S."/>
            <person name="Liu B."/>
            <person name="Cheng P."/>
            <person name="Jiang X."/>
            <person name="Li J."/>
            <person name="Fan D."/>
            <person name="Wang W."/>
            <person name="Fu W."/>
            <person name="Wang T."/>
            <person name="Wang B."/>
            <person name="Zhang J."/>
            <person name="Peng Z."/>
            <person name="Li Y."/>
            <person name="Li N."/>
            <person name="Wang J."/>
            <person name="Chen M."/>
            <person name="He Y."/>
            <person name="Tan F."/>
            <person name="Song X."/>
            <person name="Zheng Q."/>
            <person name="Huang R."/>
            <person name="Yang H."/>
            <person name="Du X."/>
            <person name="Chen L."/>
            <person name="Yang M."/>
            <person name="Gaffney P.M."/>
            <person name="Wang S."/>
            <person name="Luo L."/>
            <person name="She Z."/>
            <person name="Ming Y."/>
            <person name="Huang W."/>
            <person name="Zhang S."/>
            <person name="Huang B."/>
            <person name="Zhang Y."/>
            <person name="Qu T."/>
            <person name="Ni P."/>
            <person name="Miao G."/>
            <person name="Wang J."/>
            <person name="Wang Q."/>
            <person name="Steinberg C.E."/>
            <person name="Wang H."/>
            <person name="Li N."/>
            <person name="Qian L."/>
            <person name="Zhang G."/>
            <person name="Li Y."/>
            <person name="Yang H."/>
            <person name="Liu X."/>
            <person name="Wang J."/>
            <person name="Yin Y."/>
            <person name="Wang J."/>
        </authorList>
    </citation>
    <scope>NUCLEOTIDE SEQUENCE [LARGE SCALE GENOMIC DNA]</scope>
    <source>
        <strain evidence="11">05x7-T-G4-1.051#20</strain>
    </source>
</reference>
<keyword evidence="6 9" id="KW-0472">Membrane</keyword>